<evidence type="ECO:0000313" key="2">
    <source>
        <dbReference type="EMBL" id="SDN37986.1"/>
    </source>
</evidence>
<dbReference type="Proteomes" id="UP000183200">
    <property type="component" value="Unassembled WGS sequence"/>
</dbReference>
<dbReference type="EMBL" id="FNGY01000007">
    <property type="protein sequence ID" value="SDN37986.1"/>
    <property type="molecule type" value="Genomic_DNA"/>
</dbReference>
<dbReference type="AlphaFoldDB" id="A0A1H0AXP3"/>
<evidence type="ECO:0000256" key="1">
    <source>
        <dbReference type="SAM" id="Phobius"/>
    </source>
</evidence>
<feature type="transmembrane region" description="Helical" evidence="1">
    <location>
        <begin position="73"/>
        <end position="94"/>
    </location>
</feature>
<name>A0A1H0AXP3_9SPHI</name>
<evidence type="ECO:0008006" key="4">
    <source>
        <dbReference type="Google" id="ProtNLM"/>
    </source>
</evidence>
<reference evidence="3" key="1">
    <citation type="submission" date="2016-10" db="EMBL/GenBank/DDBJ databases">
        <authorList>
            <person name="Varghese N."/>
            <person name="Submissions S."/>
        </authorList>
    </citation>
    <scope>NUCLEOTIDE SEQUENCE [LARGE SCALE GENOMIC DNA]</scope>
    <source>
        <strain evidence="3">DSM 19110</strain>
    </source>
</reference>
<organism evidence="2 3">
    <name type="scientific">Pedobacter steynii</name>
    <dbReference type="NCBI Taxonomy" id="430522"/>
    <lineage>
        <taxon>Bacteria</taxon>
        <taxon>Pseudomonadati</taxon>
        <taxon>Bacteroidota</taxon>
        <taxon>Sphingobacteriia</taxon>
        <taxon>Sphingobacteriales</taxon>
        <taxon>Sphingobacteriaceae</taxon>
        <taxon>Pedobacter</taxon>
    </lineage>
</organism>
<protein>
    <recommendedName>
        <fullName evidence="4">Holin-X, holin superfamily III</fullName>
    </recommendedName>
</protein>
<sequence>MQPEEPTDLNTLWNLVKDYAYIRLQSLRLMAVEKVSKLMADVISSLSLIIFILMAFLGVCFTLAFYLSELLQSFTKGFGFVALLLTLIALLILWTKDRLENRMVNLFIKRFFDKHCEEEDPDEDC</sequence>
<accession>A0A1H0AXP3</accession>
<dbReference type="RefSeq" id="WP_074610441.1">
    <property type="nucleotide sequence ID" value="NZ_FNGY01000007.1"/>
</dbReference>
<keyword evidence="3" id="KW-1185">Reference proteome</keyword>
<keyword evidence="1" id="KW-0472">Membrane</keyword>
<dbReference type="OrthoDB" id="769537at2"/>
<gene>
    <name evidence="2" type="ORF">SAMN05421820_107232</name>
</gene>
<evidence type="ECO:0000313" key="3">
    <source>
        <dbReference type="Proteomes" id="UP000183200"/>
    </source>
</evidence>
<keyword evidence="1" id="KW-0812">Transmembrane</keyword>
<keyword evidence="1" id="KW-1133">Transmembrane helix</keyword>
<proteinExistence type="predicted"/>
<feature type="transmembrane region" description="Helical" evidence="1">
    <location>
        <begin position="38"/>
        <end position="67"/>
    </location>
</feature>